<protein>
    <submittedName>
        <fullName evidence="2">Transcriptional regulator</fullName>
    </submittedName>
</protein>
<dbReference type="Pfam" id="PF19054">
    <property type="entry name" value="DUF5753"/>
    <property type="match status" value="1"/>
</dbReference>
<proteinExistence type="predicted"/>
<evidence type="ECO:0000313" key="3">
    <source>
        <dbReference type="Proteomes" id="UP000221961"/>
    </source>
</evidence>
<sequence>MGQYLRRAREDQDLTQGQVAESLGWSVSTQSRLERGETGRIRDRDIEHLCRTLGFDDEKTAAMVGLFKQGGERRWWHAFGDVIPETFNVYIGLESNACKIEVYRPDIVPGILQTAEYAAVLDRIYFPSDSEEELQRRIELKMKRQNIITRRLDPVSIEVIINEGALRILVGTPTIMANLCRHLADWSTRPNITIRILPSSAGYPVGGPVGPFAILEFPRDKEGVPVEPTVIYVETFTGDMYLEDESDVRKYRTAWAKVQRAALDTVASRRLLRQLAQRSSWREH</sequence>
<dbReference type="CDD" id="cd00093">
    <property type="entry name" value="HTH_XRE"/>
    <property type="match status" value="1"/>
</dbReference>
<feature type="domain" description="HTH cro/C1-type" evidence="1">
    <location>
        <begin position="5"/>
        <end position="60"/>
    </location>
</feature>
<dbReference type="KEGG" id="ntp:CRH09_18605"/>
<dbReference type="Pfam" id="PF13560">
    <property type="entry name" value="HTH_31"/>
    <property type="match status" value="1"/>
</dbReference>
<organism evidence="2 3">
    <name type="scientific">Nocardia terpenica</name>
    <dbReference type="NCBI Taxonomy" id="455432"/>
    <lineage>
        <taxon>Bacteria</taxon>
        <taxon>Bacillati</taxon>
        <taxon>Actinomycetota</taxon>
        <taxon>Actinomycetes</taxon>
        <taxon>Mycobacteriales</taxon>
        <taxon>Nocardiaceae</taxon>
        <taxon>Nocardia</taxon>
    </lineage>
</organism>
<dbReference type="SUPFAM" id="SSF47413">
    <property type="entry name" value="lambda repressor-like DNA-binding domains"/>
    <property type="match status" value="1"/>
</dbReference>
<dbReference type="InterPro" id="IPR043917">
    <property type="entry name" value="DUF5753"/>
</dbReference>
<dbReference type="GO" id="GO:0003677">
    <property type="term" value="F:DNA binding"/>
    <property type="evidence" value="ECO:0007669"/>
    <property type="project" value="InterPro"/>
</dbReference>
<evidence type="ECO:0000313" key="2">
    <source>
        <dbReference type="EMBL" id="ATL67904.1"/>
    </source>
</evidence>
<dbReference type="Proteomes" id="UP000221961">
    <property type="component" value="Chromosome"/>
</dbReference>
<dbReference type="SMART" id="SM00530">
    <property type="entry name" value="HTH_XRE"/>
    <property type="match status" value="1"/>
</dbReference>
<accession>A0A291RL54</accession>
<dbReference type="Gene3D" id="1.10.260.40">
    <property type="entry name" value="lambda repressor-like DNA-binding domains"/>
    <property type="match status" value="1"/>
</dbReference>
<dbReference type="AlphaFoldDB" id="A0A291RL54"/>
<evidence type="ECO:0000259" key="1">
    <source>
        <dbReference type="PROSITE" id="PS50943"/>
    </source>
</evidence>
<gene>
    <name evidence="2" type="ORF">CRH09_18605</name>
</gene>
<reference evidence="2 3" key="1">
    <citation type="submission" date="2017-10" db="EMBL/GenBank/DDBJ databases">
        <title>Comparative genomics between pathogenic Norcardia.</title>
        <authorList>
            <person name="Zeng L."/>
        </authorList>
    </citation>
    <scope>NUCLEOTIDE SEQUENCE [LARGE SCALE GENOMIC DNA]</scope>
    <source>
        <strain evidence="2 3">NC_YFY_NT001</strain>
    </source>
</reference>
<name>A0A291RL54_9NOCA</name>
<dbReference type="InterPro" id="IPR010982">
    <property type="entry name" value="Lambda_DNA-bd_dom_sf"/>
</dbReference>
<dbReference type="EMBL" id="CP023778">
    <property type="protein sequence ID" value="ATL67904.1"/>
    <property type="molecule type" value="Genomic_DNA"/>
</dbReference>
<dbReference type="PROSITE" id="PS50943">
    <property type="entry name" value="HTH_CROC1"/>
    <property type="match status" value="1"/>
</dbReference>
<dbReference type="InterPro" id="IPR001387">
    <property type="entry name" value="Cro/C1-type_HTH"/>
</dbReference>